<keyword evidence="1" id="KW-0472">Membrane</keyword>
<dbReference type="Pfam" id="PF14934">
    <property type="entry name" value="TMEM254"/>
    <property type="match status" value="1"/>
</dbReference>
<evidence type="ECO:0000313" key="4">
    <source>
        <dbReference type="Proteomes" id="UP001203297"/>
    </source>
</evidence>
<dbReference type="PANTHER" id="PTHR37783:SF1">
    <property type="entry name" value="MEMBRANE PROTEIN, PUTATIVE (AFU_ORTHOLOGUE AFUA_1G04315)-RELATED"/>
    <property type="match status" value="1"/>
</dbReference>
<reference evidence="3" key="1">
    <citation type="journal article" date="2022" name="New Phytol.">
        <title>Evolutionary transition to the ectomycorrhizal habit in the genomes of a hyperdiverse lineage of mushroom-forming fungi.</title>
        <authorList>
            <person name="Looney B."/>
            <person name="Miyauchi S."/>
            <person name="Morin E."/>
            <person name="Drula E."/>
            <person name="Courty P.E."/>
            <person name="Kohler A."/>
            <person name="Kuo A."/>
            <person name="LaButti K."/>
            <person name="Pangilinan J."/>
            <person name="Lipzen A."/>
            <person name="Riley R."/>
            <person name="Andreopoulos W."/>
            <person name="He G."/>
            <person name="Johnson J."/>
            <person name="Nolan M."/>
            <person name="Tritt A."/>
            <person name="Barry K.W."/>
            <person name="Grigoriev I.V."/>
            <person name="Nagy L.G."/>
            <person name="Hibbett D."/>
            <person name="Henrissat B."/>
            <person name="Matheny P.B."/>
            <person name="Labbe J."/>
            <person name="Martin F.M."/>
        </authorList>
    </citation>
    <scope>NUCLEOTIDE SEQUENCE</scope>
    <source>
        <strain evidence="3">BPL690</strain>
    </source>
</reference>
<dbReference type="InterPro" id="IPR037119">
    <property type="entry name" value="Haem_oxidase_HugZ-like_sf"/>
</dbReference>
<dbReference type="Proteomes" id="UP001203297">
    <property type="component" value="Unassembled WGS sequence"/>
</dbReference>
<keyword evidence="1" id="KW-1133">Transmembrane helix</keyword>
<accession>A0AAD4QMZ3</accession>
<evidence type="ECO:0000259" key="2">
    <source>
        <dbReference type="Pfam" id="PF10615"/>
    </source>
</evidence>
<feature type="domain" description="DUF2470" evidence="2">
    <location>
        <begin position="11"/>
        <end position="87"/>
    </location>
</feature>
<keyword evidence="4" id="KW-1185">Reference proteome</keyword>
<dbReference type="EMBL" id="WTXG01000020">
    <property type="protein sequence ID" value="KAI0299974.1"/>
    <property type="molecule type" value="Genomic_DNA"/>
</dbReference>
<dbReference type="InterPro" id="IPR019595">
    <property type="entry name" value="DUF2470"/>
</dbReference>
<feature type="transmembrane region" description="Helical" evidence="1">
    <location>
        <begin position="112"/>
        <end position="129"/>
    </location>
</feature>
<dbReference type="AlphaFoldDB" id="A0AAD4QMZ3"/>
<gene>
    <name evidence="3" type="ORF">B0F90DRAFT_1630535</name>
</gene>
<evidence type="ECO:0000313" key="3">
    <source>
        <dbReference type="EMBL" id="KAI0299974.1"/>
    </source>
</evidence>
<dbReference type="PANTHER" id="PTHR37783">
    <property type="entry name" value="MEMBRANE PROTEIN, PUTATIVE (AFU_ORTHOLOGUE AFUA_1G04315)-RELATED"/>
    <property type="match status" value="1"/>
</dbReference>
<dbReference type="Pfam" id="PF10615">
    <property type="entry name" value="DUF2470"/>
    <property type="match status" value="1"/>
</dbReference>
<proteinExistence type="predicted"/>
<name>A0AAD4QMZ3_9AGAM</name>
<feature type="transmembrane region" description="Helical" evidence="1">
    <location>
        <begin position="182"/>
        <end position="201"/>
    </location>
</feature>
<comment type="caution">
    <text evidence="3">The sequence shown here is derived from an EMBL/GenBank/DDBJ whole genome shotgun (WGS) entry which is preliminary data.</text>
</comment>
<dbReference type="Gene3D" id="3.20.180.10">
    <property type="entry name" value="PNP-oxidase-like"/>
    <property type="match status" value="1"/>
</dbReference>
<organism evidence="3 4">
    <name type="scientific">Multifurca ochricompacta</name>
    <dbReference type="NCBI Taxonomy" id="376703"/>
    <lineage>
        <taxon>Eukaryota</taxon>
        <taxon>Fungi</taxon>
        <taxon>Dikarya</taxon>
        <taxon>Basidiomycota</taxon>
        <taxon>Agaricomycotina</taxon>
        <taxon>Agaricomycetes</taxon>
        <taxon>Russulales</taxon>
        <taxon>Russulaceae</taxon>
        <taxon>Multifurca</taxon>
    </lineage>
</organism>
<sequence>MTDSVADKSGFLCTYMSSHPDTLVAYAKYFGKVDGNILSAKMLSINSKDMVLEYKIKDSPNKPQVVRVEFDPPLLGYEEVKPRLLSMKADADEALGTAKAPHITHFELPSKIWITSSLLLLLIYGTYMPQNPDGKFWWLARTLRSSIFPDAFFPPTWAFVYVAHFAEGAYAATLARKHQMPWHIGAAWVGSTTIFGLPVLLRLRSLIKQARIESIMKGN</sequence>
<protein>
    <recommendedName>
        <fullName evidence="2">DUF2470 domain-containing protein</fullName>
    </recommendedName>
</protein>
<keyword evidence="1" id="KW-0812">Transmembrane</keyword>
<evidence type="ECO:0000256" key="1">
    <source>
        <dbReference type="SAM" id="Phobius"/>
    </source>
</evidence>
<dbReference type="InterPro" id="IPR028110">
    <property type="entry name" value="TMEM254"/>
</dbReference>